<proteinExistence type="predicted"/>
<evidence type="ECO:0000313" key="1">
    <source>
        <dbReference type="EMBL" id="MFD1703966.1"/>
    </source>
</evidence>
<reference evidence="2" key="1">
    <citation type="journal article" date="2019" name="Int. J. Syst. Evol. Microbiol.">
        <title>The Global Catalogue of Microorganisms (GCM) 10K type strain sequencing project: providing services to taxonomists for standard genome sequencing and annotation.</title>
        <authorList>
            <consortium name="The Broad Institute Genomics Platform"/>
            <consortium name="The Broad Institute Genome Sequencing Center for Infectious Disease"/>
            <person name="Wu L."/>
            <person name="Ma J."/>
        </authorList>
    </citation>
    <scope>NUCLEOTIDE SEQUENCE [LARGE SCALE GENOMIC DNA]</scope>
    <source>
        <strain evidence="2">KCTC 23707</strain>
    </source>
</reference>
<protein>
    <submittedName>
        <fullName evidence="1">Uncharacterized protein</fullName>
    </submittedName>
</protein>
<accession>A0ABW4K902</accession>
<keyword evidence="2" id="KW-1185">Reference proteome</keyword>
<dbReference type="Proteomes" id="UP001597308">
    <property type="component" value="Unassembled WGS sequence"/>
</dbReference>
<comment type="caution">
    <text evidence="1">The sequence shown here is derived from an EMBL/GenBank/DDBJ whole genome shotgun (WGS) entry which is preliminary data.</text>
</comment>
<organism evidence="1 2">
    <name type="scientific">Methylopila henanensis</name>
    <dbReference type="NCBI Taxonomy" id="873516"/>
    <lineage>
        <taxon>Bacteria</taxon>
        <taxon>Pseudomonadati</taxon>
        <taxon>Pseudomonadota</taxon>
        <taxon>Alphaproteobacteria</taxon>
        <taxon>Hyphomicrobiales</taxon>
        <taxon>Methylopilaceae</taxon>
        <taxon>Methylopila</taxon>
    </lineage>
</organism>
<sequence length="97" mass="10273">MLHIVSSSNEDVLTVYSHRVAIGGVTVEADASSYWALFALKQTETQGGPIPLKLGGREATKEGALHALLDVWQSWLAAAGLTYASSQSHDPQLSPAP</sequence>
<dbReference type="EMBL" id="JBHUER010000010">
    <property type="protein sequence ID" value="MFD1703966.1"/>
    <property type="molecule type" value="Genomic_DNA"/>
</dbReference>
<gene>
    <name evidence="1" type="ORF">ACFSCV_13240</name>
</gene>
<evidence type="ECO:0000313" key="2">
    <source>
        <dbReference type="Proteomes" id="UP001597308"/>
    </source>
</evidence>
<dbReference type="RefSeq" id="WP_378800057.1">
    <property type="nucleotide sequence ID" value="NZ_JBHUER010000010.1"/>
</dbReference>
<name>A0ABW4K902_9HYPH</name>